<dbReference type="STRING" id="35608.A0A2U1PSF6"/>
<proteinExistence type="predicted"/>
<comment type="caution">
    <text evidence="3">The sequence shown here is derived from an EMBL/GenBank/DDBJ whole genome shotgun (WGS) entry which is preliminary data.</text>
</comment>
<gene>
    <name evidence="3" type="ORF">CTI12_AA087460</name>
</gene>
<organism evidence="3 4">
    <name type="scientific">Artemisia annua</name>
    <name type="common">Sweet wormwood</name>
    <dbReference type="NCBI Taxonomy" id="35608"/>
    <lineage>
        <taxon>Eukaryota</taxon>
        <taxon>Viridiplantae</taxon>
        <taxon>Streptophyta</taxon>
        <taxon>Embryophyta</taxon>
        <taxon>Tracheophyta</taxon>
        <taxon>Spermatophyta</taxon>
        <taxon>Magnoliopsida</taxon>
        <taxon>eudicotyledons</taxon>
        <taxon>Gunneridae</taxon>
        <taxon>Pentapetalae</taxon>
        <taxon>asterids</taxon>
        <taxon>campanulids</taxon>
        <taxon>Asterales</taxon>
        <taxon>Asteraceae</taxon>
        <taxon>Asteroideae</taxon>
        <taxon>Anthemideae</taxon>
        <taxon>Artemisiinae</taxon>
        <taxon>Artemisia</taxon>
    </lineage>
</organism>
<name>A0A2U1PSF6_ARTAN</name>
<protein>
    <submittedName>
        <fullName evidence="3">Transferase, Chloramphenicol acetyltransferase-like domain protein</fullName>
    </submittedName>
</protein>
<evidence type="ECO:0000256" key="1">
    <source>
        <dbReference type="ARBA" id="ARBA00022679"/>
    </source>
</evidence>
<dbReference type="Gene3D" id="3.30.559.10">
    <property type="entry name" value="Chloramphenicol acetyltransferase-like domain"/>
    <property type="match status" value="1"/>
</dbReference>
<dbReference type="AlphaFoldDB" id="A0A2U1PSF6"/>
<dbReference type="GO" id="GO:0016747">
    <property type="term" value="F:acyltransferase activity, transferring groups other than amino-acyl groups"/>
    <property type="evidence" value="ECO:0007669"/>
    <property type="project" value="UniProtKB-ARBA"/>
</dbReference>
<sequence>MMIGVSGSPKLNLYDLDFGWGKPKKIETISIDYSNSISVHSSKESNEDLDIGVCLTDTGMQAFARIFNEELEHLAFNSHRTTSEYPSSQQEAACQSDFPNSSVGGDDIVAGSSAVEANIGTDLRGENQATNVAANNPVLVDAEQVGTGSPKHFARVSFAILVIPESSKRVSNSNYF</sequence>
<keyword evidence="4" id="KW-1185">Reference proteome</keyword>
<dbReference type="Pfam" id="PF02458">
    <property type="entry name" value="Transferase"/>
    <property type="match status" value="1"/>
</dbReference>
<keyword evidence="2" id="KW-0012">Acyltransferase</keyword>
<dbReference type="InterPro" id="IPR051504">
    <property type="entry name" value="Plant_metabolite_acyltrans"/>
</dbReference>
<dbReference type="EMBL" id="PKPP01000790">
    <property type="protein sequence ID" value="PWA88674.1"/>
    <property type="molecule type" value="Genomic_DNA"/>
</dbReference>
<evidence type="ECO:0000256" key="2">
    <source>
        <dbReference type="ARBA" id="ARBA00023315"/>
    </source>
</evidence>
<dbReference type="Proteomes" id="UP000245207">
    <property type="component" value="Unassembled WGS sequence"/>
</dbReference>
<accession>A0A2U1PSF6</accession>
<dbReference type="PANTHER" id="PTHR31625">
    <property type="match status" value="1"/>
</dbReference>
<keyword evidence="1 3" id="KW-0808">Transferase</keyword>
<evidence type="ECO:0000313" key="3">
    <source>
        <dbReference type="EMBL" id="PWA88674.1"/>
    </source>
</evidence>
<evidence type="ECO:0000313" key="4">
    <source>
        <dbReference type="Proteomes" id="UP000245207"/>
    </source>
</evidence>
<reference evidence="3 4" key="1">
    <citation type="journal article" date="2018" name="Mol. Plant">
        <title>The genome of Artemisia annua provides insight into the evolution of Asteraceae family and artemisinin biosynthesis.</title>
        <authorList>
            <person name="Shen Q."/>
            <person name="Zhang L."/>
            <person name="Liao Z."/>
            <person name="Wang S."/>
            <person name="Yan T."/>
            <person name="Shi P."/>
            <person name="Liu M."/>
            <person name="Fu X."/>
            <person name="Pan Q."/>
            <person name="Wang Y."/>
            <person name="Lv Z."/>
            <person name="Lu X."/>
            <person name="Zhang F."/>
            <person name="Jiang W."/>
            <person name="Ma Y."/>
            <person name="Chen M."/>
            <person name="Hao X."/>
            <person name="Li L."/>
            <person name="Tang Y."/>
            <person name="Lv G."/>
            <person name="Zhou Y."/>
            <person name="Sun X."/>
            <person name="Brodelius P.E."/>
            <person name="Rose J.K.C."/>
            <person name="Tang K."/>
        </authorList>
    </citation>
    <scope>NUCLEOTIDE SEQUENCE [LARGE SCALE GENOMIC DNA]</scope>
    <source>
        <strain evidence="4">cv. Huhao1</strain>
        <tissue evidence="3">Leaf</tissue>
    </source>
</reference>
<dbReference type="OrthoDB" id="1862401at2759"/>
<dbReference type="InterPro" id="IPR023213">
    <property type="entry name" value="CAT-like_dom_sf"/>
</dbReference>